<reference evidence="7" key="1">
    <citation type="submission" date="2016-01" db="EMBL/GenBank/DDBJ databases">
        <authorList>
            <person name="Peeters C."/>
        </authorList>
    </citation>
    <scope>NUCLEOTIDE SEQUENCE [LARGE SCALE GENOMIC DNA]</scope>
    <source>
        <strain evidence="7">LMG 29326</strain>
    </source>
</reference>
<feature type="transmembrane region" description="Helical" evidence="5">
    <location>
        <begin position="126"/>
        <end position="143"/>
    </location>
</feature>
<dbReference type="OrthoDB" id="5293641at2"/>
<dbReference type="Pfam" id="PF07298">
    <property type="entry name" value="NnrU"/>
    <property type="match status" value="1"/>
</dbReference>
<keyword evidence="2 5" id="KW-0812">Transmembrane</keyword>
<comment type="caution">
    <text evidence="7">The sequence shown here is derived from an EMBL/GenBank/DDBJ whole genome shotgun (WGS) entry which is preliminary data.</text>
</comment>
<keyword evidence="8" id="KW-1185">Reference proteome</keyword>
<dbReference type="Proteomes" id="UP000054978">
    <property type="component" value="Unassembled WGS sequence"/>
</dbReference>
<evidence type="ECO:0000313" key="7">
    <source>
        <dbReference type="EMBL" id="SAK51516.1"/>
    </source>
</evidence>
<organism evidence="7 8">
    <name type="scientific">Caballeronia ptereochthonis</name>
    <dbReference type="NCBI Taxonomy" id="1777144"/>
    <lineage>
        <taxon>Bacteria</taxon>
        <taxon>Pseudomonadati</taxon>
        <taxon>Pseudomonadota</taxon>
        <taxon>Betaproteobacteria</taxon>
        <taxon>Burkholderiales</taxon>
        <taxon>Burkholderiaceae</taxon>
        <taxon>Caballeronia</taxon>
    </lineage>
</organism>
<dbReference type="STRING" id="1777144.AWB83_01218"/>
<dbReference type="InterPro" id="IPR009915">
    <property type="entry name" value="NnrU_dom"/>
</dbReference>
<evidence type="ECO:0000256" key="3">
    <source>
        <dbReference type="ARBA" id="ARBA00022989"/>
    </source>
</evidence>
<protein>
    <submittedName>
        <fullName evidence="7">NnrU family protein</fullName>
    </submittedName>
</protein>
<sequence>MLIFALGLIVFFGVHSISIVAPRWRDAQVGRLGDGRWKGLFSLVSIAGFVAMLYGYGIVRHAPVLVYVPPIALRHLALLLMVPVFPLLIAAYFPGRVRHLSRHPMLLAVILWALSHLITNGTLNDVLLFGAFLVWAVADLISVGRRAHVRPVPGAPASAMNDVIVVVGGLGLYAFMLLWGHAHLIGVSPIP</sequence>
<dbReference type="EMBL" id="FCOB02000004">
    <property type="protein sequence ID" value="SAK51516.1"/>
    <property type="molecule type" value="Genomic_DNA"/>
</dbReference>
<evidence type="ECO:0000259" key="6">
    <source>
        <dbReference type="Pfam" id="PF07298"/>
    </source>
</evidence>
<keyword evidence="3 5" id="KW-1133">Transmembrane helix</keyword>
<feature type="transmembrane region" description="Helical" evidence="5">
    <location>
        <begin position="71"/>
        <end position="94"/>
    </location>
</feature>
<evidence type="ECO:0000256" key="4">
    <source>
        <dbReference type="ARBA" id="ARBA00023136"/>
    </source>
</evidence>
<comment type="subcellular location">
    <subcellularLocation>
        <location evidence="1">Membrane</location>
        <topology evidence="1">Multi-pass membrane protein</topology>
    </subcellularLocation>
</comment>
<feature type="transmembrane region" description="Helical" evidence="5">
    <location>
        <begin position="163"/>
        <end position="185"/>
    </location>
</feature>
<name>A0A158A1I4_9BURK</name>
<keyword evidence="4 5" id="KW-0472">Membrane</keyword>
<dbReference type="GO" id="GO:0016020">
    <property type="term" value="C:membrane"/>
    <property type="evidence" value="ECO:0007669"/>
    <property type="project" value="UniProtKB-SubCell"/>
</dbReference>
<evidence type="ECO:0000256" key="5">
    <source>
        <dbReference type="SAM" id="Phobius"/>
    </source>
</evidence>
<accession>A0A158A1I4</accession>
<feature type="domain" description="NnrU" evidence="6">
    <location>
        <begin position="3"/>
        <end position="189"/>
    </location>
</feature>
<proteinExistence type="predicted"/>
<evidence type="ECO:0000313" key="8">
    <source>
        <dbReference type="Proteomes" id="UP000054978"/>
    </source>
</evidence>
<gene>
    <name evidence="7" type="ORF">AWB83_01218</name>
</gene>
<feature type="transmembrane region" description="Helical" evidence="5">
    <location>
        <begin position="40"/>
        <end position="59"/>
    </location>
</feature>
<evidence type="ECO:0000256" key="1">
    <source>
        <dbReference type="ARBA" id="ARBA00004141"/>
    </source>
</evidence>
<evidence type="ECO:0000256" key="2">
    <source>
        <dbReference type="ARBA" id="ARBA00022692"/>
    </source>
</evidence>
<dbReference type="RefSeq" id="WP_087043385.1">
    <property type="nucleotide sequence ID" value="NZ_FCOB02000004.1"/>
</dbReference>
<dbReference type="AlphaFoldDB" id="A0A158A1I4"/>